<dbReference type="InterPro" id="IPR003661">
    <property type="entry name" value="HisK_dim/P_dom"/>
</dbReference>
<keyword evidence="11 12" id="KW-0472">Membrane</keyword>
<dbReference type="InterPro" id="IPR036097">
    <property type="entry name" value="HisK_dim/P_sf"/>
</dbReference>
<evidence type="ECO:0000256" key="6">
    <source>
        <dbReference type="ARBA" id="ARBA00022679"/>
    </source>
</evidence>
<evidence type="ECO:0000313" key="18">
    <source>
        <dbReference type="Proteomes" id="UP000198571"/>
    </source>
</evidence>
<keyword evidence="18" id="KW-1185">Reference proteome</keyword>
<keyword evidence="12" id="KW-0812">Transmembrane</keyword>
<dbReference type="InterPro" id="IPR003660">
    <property type="entry name" value="HAMP_dom"/>
</dbReference>
<accession>A0A1H9SD56</accession>
<keyword evidence="8" id="KW-0418">Kinase</keyword>
<dbReference type="InterPro" id="IPR035965">
    <property type="entry name" value="PAS-like_dom_sf"/>
</dbReference>
<dbReference type="InterPro" id="IPR000014">
    <property type="entry name" value="PAS"/>
</dbReference>
<dbReference type="SMART" id="SM00387">
    <property type="entry name" value="HATPase_c"/>
    <property type="match status" value="1"/>
</dbReference>
<dbReference type="SUPFAM" id="SSF55874">
    <property type="entry name" value="ATPase domain of HSP90 chaperone/DNA topoisomerase II/histidine kinase"/>
    <property type="match status" value="1"/>
</dbReference>
<dbReference type="EC" id="2.7.13.3" evidence="3"/>
<keyword evidence="5" id="KW-0597">Phosphoprotein</keyword>
<organism evidence="17 18">
    <name type="scientific">Salipaludibacillus aurantiacus</name>
    <dbReference type="NCBI Taxonomy" id="1601833"/>
    <lineage>
        <taxon>Bacteria</taxon>
        <taxon>Bacillati</taxon>
        <taxon>Bacillota</taxon>
        <taxon>Bacilli</taxon>
        <taxon>Bacillales</taxon>
        <taxon>Bacillaceae</taxon>
    </lineage>
</organism>
<dbReference type="Gene3D" id="3.30.565.10">
    <property type="entry name" value="Histidine kinase-like ATPase, C-terminal domain"/>
    <property type="match status" value="1"/>
</dbReference>
<dbReference type="SUPFAM" id="SSF47384">
    <property type="entry name" value="Homodimeric domain of signal transducing histidine kinase"/>
    <property type="match status" value="1"/>
</dbReference>
<evidence type="ECO:0000256" key="12">
    <source>
        <dbReference type="SAM" id="Phobius"/>
    </source>
</evidence>
<dbReference type="SMART" id="SM00091">
    <property type="entry name" value="PAS"/>
    <property type="match status" value="1"/>
</dbReference>
<keyword evidence="7" id="KW-0547">Nucleotide-binding</keyword>
<protein>
    <recommendedName>
        <fullName evidence="3">histidine kinase</fullName>
        <ecNumber evidence="3">2.7.13.3</ecNumber>
    </recommendedName>
</protein>
<evidence type="ECO:0000256" key="4">
    <source>
        <dbReference type="ARBA" id="ARBA00022475"/>
    </source>
</evidence>
<evidence type="ECO:0000259" key="13">
    <source>
        <dbReference type="PROSITE" id="PS50109"/>
    </source>
</evidence>
<dbReference type="Pfam" id="PF00512">
    <property type="entry name" value="HisKA"/>
    <property type="match status" value="1"/>
</dbReference>
<dbReference type="RefSeq" id="WP_093048932.1">
    <property type="nucleotide sequence ID" value="NZ_FOGT01000004.1"/>
</dbReference>
<dbReference type="GO" id="GO:0005886">
    <property type="term" value="C:plasma membrane"/>
    <property type="evidence" value="ECO:0007669"/>
    <property type="project" value="UniProtKB-SubCell"/>
</dbReference>
<dbReference type="InterPro" id="IPR036890">
    <property type="entry name" value="HATPase_C_sf"/>
</dbReference>
<dbReference type="PANTHER" id="PTHR43065:SF10">
    <property type="entry name" value="PEROXIDE STRESS-ACTIVATED HISTIDINE KINASE MAK3"/>
    <property type="match status" value="1"/>
</dbReference>
<dbReference type="PANTHER" id="PTHR43065">
    <property type="entry name" value="SENSOR HISTIDINE KINASE"/>
    <property type="match status" value="1"/>
</dbReference>
<name>A0A1H9SD56_9BACI</name>
<dbReference type="Pfam" id="PF08448">
    <property type="entry name" value="PAS_4"/>
    <property type="match status" value="1"/>
</dbReference>
<dbReference type="InterPro" id="IPR013656">
    <property type="entry name" value="PAS_4"/>
</dbReference>
<dbReference type="GO" id="GO:0005524">
    <property type="term" value="F:ATP binding"/>
    <property type="evidence" value="ECO:0007669"/>
    <property type="project" value="UniProtKB-KW"/>
</dbReference>
<dbReference type="PROSITE" id="PS50885">
    <property type="entry name" value="HAMP"/>
    <property type="match status" value="1"/>
</dbReference>
<comment type="subcellular location">
    <subcellularLocation>
        <location evidence="2">Cell membrane</location>
        <topology evidence="2">Multi-pass membrane protein</topology>
    </subcellularLocation>
</comment>
<dbReference type="AlphaFoldDB" id="A0A1H9SD56"/>
<comment type="catalytic activity">
    <reaction evidence="1">
        <text>ATP + protein L-histidine = ADP + protein N-phospho-L-histidine.</text>
        <dbReference type="EC" id="2.7.13.3"/>
    </reaction>
</comment>
<dbReference type="Gene3D" id="6.10.340.10">
    <property type="match status" value="1"/>
</dbReference>
<evidence type="ECO:0000256" key="3">
    <source>
        <dbReference type="ARBA" id="ARBA00012438"/>
    </source>
</evidence>
<dbReference type="Proteomes" id="UP000198571">
    <property type="component" value="Unassembled WGS sequence"/>
</dbReference>
<sequence length="712" mass="81295">MKNLFPKGLTGRFFFLGLFLILLPVTLVFIVAVTVSQDYLTERTHNQTNQEALYMAIQTNQMVEDKINRVESAVYHYRDTGNMEALQALVNELHLSDPFYRGANILDAQGNIEFSSQGTNVSPGLQAVLSNVVEKMEWRRSSFIFTNSSQEPFGLYMAVPIQNEDHSPIEGVIVSKISSTYLHNFFRTFADEAGTRALLADSQGNVYMDSSYRETGESIAGEHFYRDIKRERTEVIDTFWREDEVLIAHHAVDRHPLYTVIITDKNYAYASTERLTEVLTLGWMILFTSGIAMIIITRRKMVVPIKKLTKQSYDYAAGEAWKINLLTEKNELKTLSKSMHHMAEDLKAKERYLKLILESFPYGVLTIDEEGIVTSLNKVGEQLIEHSKKQFVGKSYRRLPSKKLVKLFDRHLKKSRLNETVTDEIKYVDQTGKTKHMKLTISPLWNENNQLIGQLVTLWDYTTIKELEGHLQRSEHLAAIGQMTAGLAHEVKNPLGTVQMAAEVIHEEVKEIFLNNPRDTGRFSMILEAAGDIQDETKRLDNLVKKFLQVSKNKKSEEKLLKLKEVNDKVLHLLAHQFRYYDIDLYSGRFPEKDLVLGDESQLIQAFMNVYLNAVEAMQEQGGNLRVAVKKQQNDLILTISDTGEGIEPSKINRIFHPFFSNKQEGTGLGLSITHDIIKEHGGRIDVESEPGLGTTFKLYLPEAKERSPHNE</sequence>
<evidence type="ECO:0000259" key="16">
    <source>
        <dbReference type="PROSITE" id="PS50885"/>
    </source>
</evidence>
<dbReference type="OrthoDB" id="9815750at2"/>
<feature type="domain" description="PAC" evidence="15">
    <location>
        <begin position="421"/>
        <end position="473"/>
    </location>
</feature>
<feature type="transmembrane region" description="Helical" evidence="12">
    <location>
        <begin position="278"/>
        <end position="297"/>
    </location>
</feature>
<evidence type="ECO:0000256" key="1">
    <source>
        <dbReference type="ARBA" id="ARBA00000085"/>
    </source>
</evidence>
<evidence type="ECO:0000259" key="14">
    <source>
        <dbReference type="PROSITE" id="PS50112"/>
    </source>
</evidence>
<dbReference type="InterPro" id="IPR000700">
    <property type="entry name" value="PAS-assoc_C"/>
</dbReference>
<evidence type="ECO:0000256" key="11">
    <source>
        <dbReference type="ARBA" id="ARBA00023136"/>
    </source>
</evidence>
<gene>
    <name evidence="17" type="ORF">SAMN05518684_104158</name>
</gene>
<dbReference type="GO" id="GO:0000155">
    <property type="term" value="F:phosphorelay sensor kinase activity"/>
    <property type="evidence" value="ECO:0007669"/>
    <property type="project" value="InterPro"/>
</dbReference>
<evidence type="ECO:0000256" key="2">
    <source>
        <dbReference type="ARBA" id="ARBA00004651"/>
    </source>
</evidence>
<dbReference type="InterPro" id="IPR004358">
    <property type="entry name" value="Sig_transdc_His_kin-like_C"/>
</dbReference>
<evidence type="ECO:0000259" key="15">
    <source>
        <dbReference type="PROSITE" id="PS50113"/>
    </source>
</evidence>
<evidence type="ECO:0000256" key="9">
    <source>
        <dbReference type="ARBA" id="ARBA00022840"/>
    </source>
</evidence>
<keyword evidence="10" id="KW-0902">Two-component regulatory system</keyword>
<evidence type="ECO:0000256" key="8">
    <source>
        <dbReference type="ARBA" id="ARBA00022777"/>
    </source>
</evidence>
<dbReference type="PRINTS" id="PR00344">
    <property type="entry name" value="BCTRLSENSOR"/>
</dbReference>
<dbReference type="InterPro" id="IPR003594">
    <property type="entry name" value="HATPase_dom"/>
</dbReference>
<dbReference type="CDD" id="cd00130">
    <property type="entry name" value="PAS"/>
    <property type="match status" value="1"/>
</dbReference>
<dbReference type="CDD" id="cd00082">
    <property type="entry name" value="HisKA"/>
    <property type="match status" value="1"/>
</dbReference>
<feature type="domain" description="HAMP" evidence="16">
    <location>
        <begin position="299"/>
        <end position="351"/>
    </location>
</feature>
<evidence type="ECO:0000256" key="10">
    <source>
        <dbReference type="ARBA" id="ARBA00023012"/>
    </source>
</evidence>
<dbReference type="InterPro" id="IPR005467">
    <property type="entry name" value="His_kinase_dom"/>
</dbReference>
<dbReference type="EMBL" id="FOGT01000004">
    <property type="protein sequence ID" value="SER82924.1"/>
    <property type="molecule type" value="Genomic_DNA"/>
</dbReference>
<keyword evidence="4" id="KW-1003">Cell membrane</keyword>
<dbReference type="Pfam" id="PF02518">
    <property type="entry name" value="HATPase_c"/>
    <property type="match status" value="1"/>
</dbReference>
<dbReference type="PROSITE" id="PS50109">
    <property type="entry name" value="HIS_KIN"/>
    <property type="match status" value="1"/>
</dbReference>
<keyword evidence="9" id="KW-0067">ATP-binding</keyword>
<dbReference type="PROSITE" id="PS50113">
    <property type="entry name" value="PAC"/>
    <property type="match status" value="1"/>
</dbReference>
<dbReference type="Gene3D" id="3.30.450.20">
    <property type="entry name" value="PAS domain"/>
    <property type="match status" value="1"/>
</dbReference>
<dbReference type="STRING" id="1601833.SAMN05518684_104158"/>
<keyword evidence="12" id="KW-1133">Transmembrane helix</keyword>
<keyword evidence="6" id="KW-0808">Transferase</keyword>
<reference evidence="18" key="1">
    <citation type="submission" date="2016-10" db="EMBL/GenBank/DDBJ databases">
        <authorList>
            <person name="Varghese N."/>
            <person name="Submissions S."/>
        </authorList>
    </citation>
    <scope>NUCLEOTIDE SEQUENCE [LARGE SCALE GENOMIC DNA]</scope>
    <source>
        <strain evidence="18">S9</strain>
    </source>
</reference>
<evidence type="ECO:0000313" key="17">
    <source>
        <dbReference type="EMBL" id="SER82924.1"/>
    </source>
</evidence>
<evidence type="ECO:0000256" key="7">
    <source>
        <dbReference type="ARBA" id="ARBA00022741"/>
    </source>
</evidence>
<feature type="domain" description="Histidine kinase" evidence="13">
    <location>
        <begin position="486"/>
        <end position="705"/>
    </location>
</feature>
<dbReference type="SUPFAM" id="SSF55785">
    <property type="entry name" value="PYP-like sensor domain (PAS domain)"/>
    <property type="match status" value="1"/>
</dbReference>
<proteinExistence type="predicted"/>
<dbReference type="SMART" id="SM00388">
    <property type="entry name" value="HisKA"/>
    <property type="match status" value="1"/>
</dbReference>
<dbReference type="Gene3D" id="1.10.287.130">
    <property type="match status" value="1"/>
</dbReference>
<dbReference type="PROSITE" id="PS50112">
    <property type="entry name" value="PAS"/>
    <property type="match status" value="1"/>
</dbReference>
<dbReference type="NCBIfam" id="TIGR00229">
    <property type="entry name" value="sensory_box"/>
    <property type="match status" value="1"/>
</dbReference>
<evidence type="ECO:0000256" key="5">
    <source>
        <dbReference type="ARBA" id="ARBA00022553"/>
    </source>
</evidence>
<feature type="domain" description="PAS" evidence="14">
    <location>
        <begin position="349"/>
        <end position="424"/>
    </location>
</feature>